<gene>
    <name evidence="1" type="ORF">PTTG_30001</name>
</gene>
<name>A0A180G0P1_PUCT1</name>
<dbReference type="AlphaFoldDB" id="A0A180G0P1"/>
<reference evidence="2" key="4">
    <citation type="submission" date="2025-05" db="UniProtKB">
        <authorList>
            <consortium name="EnsemblFungi"/>
        </authorList>
    </citation>
    <scope>IDENTIFICATION</scope>
    <source>
        <strain evidence="2">isolate 1-1 / race 1 (BBBD)</strain>
    </source>
</reference>
<dbReference type="Proteomes" id="UP000005240">
    <property type="component" value="Unassembled WGS sequence"/>
</dbReference>
<evidence type="ECO:0000313" key="1">
    <source>
        <dbReference type="EMBL" id="OAV86251.1"/>
    </source>
</evidence>
<proteinExistence type="predicted"/>
<dbReference type="EnsemblFungi" id="PTTG_30001-t43_1">
    <property type="protein sequence ID" value="PTTG_30001-t43_1-p1"/>
    <property type="gene ID" value="PTTG_30001"/>
</dbReference>
<organism evidence="1">
    <name type="scientific">Puccinia triticina (isolate 1-1 / race 1 (BBBD))</name>
    <name type="common">Brown leaf rust fungus</name>
    <dbReference type="NCBI Taxonomy" id="630390"/>
    <lineage>
        <taxon>Eukaryota</taxon>
        <taxon>Fungi</taxon>
        <taxon>Dikarya</taxon>
        <taxon>Basidiomycota</taxon>
        <taxon>Pucciniomycotina</taxon>
        <taxon>Pucciniomycetes</taxon>
        <taxon>Pucciniales</taxon>
        <taxon>Pucciniaceae</taxon>
        <taxon>Puccinia</taxon>
    </lineage>
</organism>
<feature type="non-terminal residue" evidence="1">
    <location>
        <position position="1"/>
    </location>
</feature>
<evidence type="ECO:0000313" key="3">
    <source>
        <dbReference type="Proteomes" id="UP000005240"/>
    </source>
</evidence>
<reference evidence="2 3" key="3">
    <citation type="journal article" date="2017" name="G3 (Bethesda)">
        <title>Comparative analysis highlights variable genome content of wheat rusts and divergence of the mating loci.</title>
        <authorList>
            <person name="Cuomo C.A."/>
            <person name="Bakkeren G."/>
            <person name="Khalil H.B."/>
            <person name="Panwar V."/>
            <person name="Joly D."/>
            <person name="Linning R."/>
            <person name="Sakthikumar S."/>
            <person name="Song X."/>
            <person name="Adiconis X."/>
            <person name="Fan L."/>
            <person name="Goldberg J.M."/>
            <person name="Levin J.Z."/>
            <person name="Young S."/>
            <person name="Zeng Q."/>
            <person name="Anikster Y."/>
            <person name="Bruce M."/>
            <person name="Wang M."/>
            <person name="Yin C."/>
            <person name="McCallum B."/>
            <person name="Szabo L.J."/>
            <person name="Hulbert S."/>
            <person name="Chen X."/>
            <person name="Fellers J.P."/>
        </authorList>
    </citation>
    <scope>NUCLEOTIDE SEQUENCE</scope>
    <source>
        <strain evidence="3">Isolate 1-1 / race 1 (BBBD)</strain>
        <strain evidence="2">isolate 1-1 / race 1 (BBBD)</strain>
    </source>
</reference>
<reference evidence="1" key="1">
    <citation type="submission" date="2009-11" db="EMBL/GenBank/DDBJ databases">
        <authorList>
            <consortium name="The Broad Institute Genome Sequencing Platform"/>
            <person name="Ward D."/>
            <person name="Feldgarden M."/>
            <person name="Earl A."/>
            <person name="Young S.K."/>
            <person name="Zeng Q."/>
            <person name="Koehrsen M."/>
            <person name="Alvarado L."/>
            <person name="Berlin A."/>
            <person name="Bochicchio J."/>
            <person name="Borenstein D."/>
            <person name="Chapman S.B."/>
            <person name="Chen Z."/>
            <person name="Engels R."/>
            <person name="Freedman E."/>
            <person name="Gellesch M."/>
            <person name="Goldberg J."/>
            <person name="Griggs A."/>
            <person name="Gujja S."/>
            <person name="Heilman E."/>
            <person name="Heiman D."/>
            <person name="Hepburn T."/>
            <person name="Howarth C."/>
            <person name="Jen D."/>
            <person name="Larson L."/>
            <person name="Lewis B."/>
            <person name="Mehta T."/>
            <person name="Park D."/>
            <person name="Pearson M."/>
            <person name="Roberts A."/>
            <person name="Saif S."/>
            <person name="Shea T."/>
            <person name="Shenoy N."/>
            <person name="Sisk P."/>
            <person name="Stolte C."/>
            <person name="Sykes S."/>
            <person name="Thomson T."/>
            <person name="Walk T."/>
            <person name="White J."/>
            <person name="Yandava C."/>
            <person name="Izard J."/>
            <person name="Baranova O.V."/>
            <person name="Blanton J.M."/>
            <person name="Tanner A.C."/>
            <person name="Dewhirst F.E."/>
            <person name="Haas B."/>
            <person name="Nusbaum C."/>
            <person name="Birren B."/>
        </authorList>
    </citation>
    <scope>NUCLEOTIDE SEQUENCE [LARGE SCALE GENOMIC DNA]</scope>
    <source>
        <strain evidence="1">1-1 BBBD Race 1</strain>
    </source>
</reference>
<sequence length="159" mass="17998">FKYPPSMLATSSNHPLLNTIPHVVTALTVTICHHYCHRTHPAPFSLYSNQPRFAFSHRWNQFFKYLGRLPYNRVLRPLSTSYLDLKICPTSRLNHRINGFVLSVPISSGHQVGTNYNIHLDCNLYLEPIGAQNDRLMLLPQALMVPASISLANTGTCLI</sequence>
<protein>
    <submittedName>
        <fullName evidence="1 2">Uncharacterized protein</fullName>
    </submittedName>
</protein>
<dbReference type="EMBL" id="ADAS02001391">
    <property type="protein sequence ID" value="OAV86251.1"/>
    <property type="molecule type" value="Genomic_DNA"/>
</dbReference>
<dbReference type="STRING" id="630390.A0A180G0P1"/>
<evidence type="ECO:0000313" key="2">
    <source>
        <dbReference type="EnsemblFungi" id="PTTG_30001-t43_1-p1"/>
    </source>
</evidence>
<dbReference type="VEuPathDB" id="FungiDB:PTTG_30001"/>
<keyword evidence="3" id="KW-1185">Reference proteome</keyword>
<accession>A0A180G0P1</accession>
<reference evidence="1" key="2">
    <citation type="submission" date="2016-05" db="EMBL/GenBank/DDBJ databases">
        <title>Comparative analysis highlights variable genome content of wheat rusts and divergence of the mating loci.</title>
        <authorList>
            <person name="Cuomo C.A."/>
            <person name="Bakkeren G."/>
            <person name="Szabo L."/>
            <person name="Khalil H."/>
            <person name="Joly D."/>
            <person name="Goldberg J."/>
            <person name="Young S."/>
            <person name="Zeng Q."/>
            <person name="Fellers J."/>
        </authorList>
    </citation>
    <scope>NUCLEOTIDE SEQUENCE [LARGE SCALE GENOMIC DNA]</scope>
    <source>
        <strain evidence="1">1-1 BBBD Race 1</strain>
    </source>
</reference>